<accession>A0A1J5P779</accession>
<protein>
    <submittedName>
        <fullName evidence="2">Uncharacterized protein</fullName>
    </submittedName>
</protein>
<comment type="caution">
    <text evidence="2">The sequence shown here is derived from an EMBL/GenBank/DDBJ whole genome shotgun (WGS) entry which is preliminary data.</text>
</comment>
<keyword evidence="1" id="KW-0812">Transmembrane</keyword>
<name>A0A1J5P779_9ZZZZ</name>
<evidence type="ECO:0000313" key="2">
    <source>
        <dbReference type="EMBL" id="OIQ63308.1"/>
    </source>
</evidence>
<gene>
    <name evidence="2" type="ORF">GALL_551510</name>
</gene>
<evidence type="ECO:0000256" key="1">
    <source>
        <dbReference type="SAM" id="Phobius"/>
    </source>
</evidence>
<keyword evidence="1" id="KW-1133">Transmembrane helix</keyword>
<dbReference type="AlphaFoldDB" id="A0A1J5P779"/>
<sequence>MSNGSMLTLPATGPPSTLVSEKLAALMVEGSMASLKVALTRVLVPTPVTMGVVSAGLVDITVGAVLSTVALVVKFQT</sequence>
<dbReference type="EMBL" id="MLJW01009121">
    <property type="protein sequence ID" value="OIQ63308.1"/>
    <property type="molecule type" value="Genomic_DNA"/>
</dbReference>
<reference evidence="2" key="1">
    <citation type="submission" date="2016-10" db="EMBL/GenBank/DDBJ databases">
        <title>Sequence of Gallionella enrichment culture.</title>
        <authorList>
            <person name="Poehlein A."/>
            <person name="Muehling M."/>
            <person name="Daniel R."/>
        </authorList>
    </citation>
    <scope>NUCLEOTIDE SEQUENCE</scope>
</reference>
<organism evidence="2">
    <name type="scientific">mine drainage metagenome</name>
    <dbReference type="NCBI Taxonomy" id="410659"/>
    <lineage>
        <taxon>unclassified sequences</taxon>
        <taxon>metagenomes</taxon>
        <taxon>ecological metagenomes</taxon>
    </lineage>
</organism>
<feature type="transmembrane region" description="Helical" evidence="1">
    <location>
        <begin position="48"/>
        <end position="73"/>
    </location>
</feature>
<proteinExistence type="predicted"/>
<keyword evidence="1" id="KW-0472">Membrane</keyword>